<protein>
    <submittedName>
        <fullName evidence="2">Uncharacterized protein</fullName>
    </submittedName>
</protein>
<keyword evidence="3" id="KW-1185">Reference proteome</keyword>
<organism evidence="2 3">
    <name type="scientific">Sphingobacterium arenae</name>
    <dbReference type="NCBI Taxonomy" id="1280598"/>
    <lineage>
        <taxon>Bacteria</taxon>
        <taxon>Pseudomonadati</taxon>
        <taxon>Bacteroidota</taxon>
        <taxon>Sphingobacteriia</taxon>
        <taxon>Sphingobacteriales</taxon>
        <taxon>Sphingobacteriaceae</taxon>
        <taxon>Sphingobacterium</taxon>
    </lineage>
</organism>
<gene>
    <name evidence="2" type="ORF">H8B17_20340</name>
</gene>
<dbReference type="Proteomes" id="UP000606494">
    <property type="component" value="Unassembled WGS sequence"/>
</dbReference>
<keyword evidence="1" id="KW-1133">Transmembrane helix</keyword>
<dbReference type="RefSeq" id="WP_190311078.1">
    <property type="nucleotide sequence ID" value="NZ_JACNYK010000010.1"/>
</dbReference>
<reference evidence="2 3" key="1">
    <citation type="submission" date="2020-08" db="EMBL/GenBank/DDBJ databases">
        <title>Sphingobacterium sp. DN00404 isolated from aquaculture water.</title>
        <authorList>
            <person name="Zhang M."/>
        </authorList>
    </citation>
    <scope>NUCLEOTIDE SEQUENCE [LARGE SCALE GENOMIC DNA]</scope>
    <source>
        <strain evidence="2 3">KCTC 32294</strain>
    </source>
</reference>
<comment type="caution">
    <text evidence="2">The sequence shown here is derived from an EMBL/GenBank/DDBJ whole genome shotgun (WGS) entry which is preliminary data.</text>
</comment>
<dbReference type="EMBL" id="JACNYK010000010">
    <property type="protein sequence ID" value="MBD1427935.1"/>
    <property type="molecule type" value="Genomic_DNA"/>
</dbReference>
<name>A0ABR7Y9F7_9SPHI</name>
<accession>A0ABR7Y9F7</accession>
<feature type="transmembrane region" description="Helical" evidence="1">
    <location>
        <begin position="91"/>
        <end position="111"/>
    </location>
</feature>
<proteinExistence type="predicted"/>
<evidence type="ECO:0000256" key="1">
    <source>
        <dbReference type="SAM" id="Phobius"/>
    </source>
</evidence>
<keyword evidence="1" id="KW-0812">Transmembrane</keyword>
<evidence type="ECO:0000313" key="3">
    <source>
        <dbReference type="Proteomes" id="UP000606494"/>
    </source>
</evidence>
<keyword evidence="1" id="KW-0472">Membrane</keyword>
<evidence type="ECO:0000313" key="2">
    <source>
        <dbReference type="EMBL" id="MBD1427935.1"/>
    </source>
</evidence>
<sequence length="230" mass="26378">MWIRITDIIVKQIEATHLENPVRPDSPMELGLFQRESRSAFHVHTTKKVFPQYYEIPGGGRIPMRKWTGEMKTFAEQETAKVPPLSGGLKITLFGWILFLFALGLIGYAVYETVTLPQQKAAYEQKMNELATVHEGEIYFGRYRLYKVPGDFVGSEGGFGWFKVVRIENDVYQIAKSIEISKTAKPKEKMNSSDFEQETSAVKAKDLEAYTKQFLSEDGLIEFNFDQKKE</sequence>